<feature type="compositionally biased region" description="Polar residues" evidence="1">
    <location>
        <begin position="48"/>
        <end position="59"/>
    </location>
</feature>
<sequence length="59" mass="6452">MKEVVYLEDLKQLEDPKNNVVDVAKATNQSAKMTNDNNTPIDTTNVTQTPLNAASTDTT</sequence>
<dbReference type="EMBL" id="JADBGQ010000006">
    <property type="protein sequence ID" value="KAG5393656.1"/>
    <property type="molecule type" value="Genomic_DNA"/>
</dbReference>
<evidence type="ECO:0000313" key="2">
    <source>
        <dbReference type="EMBL" id="KAG5393656.1"/>
    </source>
</evidence>
<organism evidence="2 3">
    <name type="scientific">Brassica rapa subsp. trilocularis</name>
    <dbReference type="NCBI Taxonomy" id="1813537"/>
    <lineage>
        <taxon>Eukaryota</taxon>
        <taxon>Viridiplantae</taxon>
        <taxon>Streptophyta</taxon>
        <taxon>Embryophyta</taxon>
        <taxon>Tracheophyta</taxon>
        <taxon>Spermatophyta</taxon>
        <taxon>Magnoliopsida</taxon>
        <taxon>eudicotyledons</taxon>
        <taxon>Gunneridae</taxon>
        <taxon>Pentapetalae</taxon>
        <taxon>rosids</taxon>
        <taxon>malvids</taxon>
        <taxon>Brassicales</taxon>
        <taxon>Brassicaceae</taxon>
        <taxon>Brassiceae</taxon>
        <taxon>Brassica</taxon>
    </lineage>
</organism>
<feature type="region of interest" description="Disordered" evidence="1">
    <location>
        <begin position="27"/>
        <end position="59"/>
    </location>
</feature>
<dbReference type="Proteomes" id="UP000823674">
    <property type="component" value="Chromosome A06"/>
</dbReference>
<comment type="caution">
    <text evidence="2">The sequence shown here is derived from an EMBL/GenBank/DDBJ whole genome shotgun (WGS) entry which is preliminary data.</text>
</comment>
<feature type="compositionally biased region" description="Low complexity" evidence="1">
    <location>
        <begin position="34"/>
        <end position="47"/>
    </location>
</feature>
<accession>A0ABQ7M6V3</accession>
<reference evidence="2 3" key="1">
    <citation type="submission" date="2021-03" db="EMBL/GenBank/DDBJ databases">
        <authorList>
            <person name="King G.J."/>
            <person name="Bancroft I."/>
            <person name="Baten A."/>
            <person name="Bloomfield J."/>
            <person name="Borpatragohain P."/>
            <person name="He Z."/>
            <person name="Irish N."/>
            <person name="Irwin J."/>
            <person name="Liu K."/>
            <person name="Mauleon R.P."/>
            <person name="Moore J."/>
            <person name="Morris R."/>
            <person name="Ostergaard L."/>
            <person name="Wang B."/>
            <person name="Wells R."/>
        </authorList>
    </citation>
    <scope>NUCLEOTIDE SEQUENCE [LARGE SCALE GENOMIC DNA]</scope>
    <source>
        <strain evidence="2">R-o-18</strain>
        <tissue evidence="2">Leaf</tissue>
    </source>
</reference>
<proteinExistence type="predicted"/>
<name>A0ABQ7M6V3_BRACM</name>
<protein>
    <submittedName>
        <fullName evidence="2">Uncharacterized protein</fullName>
    </submittedName>
</protein>
<evidence type="ECO:0000313" key="3">
    <source>
        <dbReference type="Proteomes" id="UP000823674"/>
    </source>
</evidence>
<gene>
    <name evidence="2" type="primary">A06g506410.1_BraROA</name>
    <name evidence="2" type="ORF">IGI04_023619</name>
</gene>
<evidence type="ECO:0000256" key="1">
    <source>
        <dbReference type="SAM" id="MobiDB-lite"/>
    </source>
</evidence>
<keyword evidence="3" id="KW-1185">Reference proteome</keyword>